<dbReference type="SUPFAM" id="SSF52047">
    <property type="entry name" value="RNI-like"/>
    <property type="match status" value="2"/>
</dbReference>
<dbReference type="SUPFAM" id="SSF52540">
    <property type="entry name" value="P-loop containing nucleoside triphosphate hydrolases"/>
    <property type="match status" value="2"/>
</dbReference>
<organism evidence="15 16">
    <name type="scientific">Mastacembelus armatus</name>
    <name type="common">zig-zag eel</name>
    <dbReference type="NCBI Taxonomy" id="205130"/>
    <lineage>
        <taxon>Eukaryota</taxon>
        <taxon>Metazoa</taxon>
        <taxon>Chordata</taxon>
        <taxon>Craniata</taxon>
        <taxon>Vertebrata</taxon>
        <taxon>Euteleostomi</taxon>
        <taxon>Actinopterygii</taxon>
        <taxon>Neopterygii</taxon>
        <taxon>Teleostei</taxon>
        <taxon>Neoteleostei</taxon>
        <taxon>Acanthomorphata</taxon>
        <taxon>Anabantaria</taxon>
        <taxon>Synbranchiformes</taxon>
        <taxon>Mastacembelidae</taxon>
        <taxon>Mastacembelus</taxon>
    </lineage>
</organism>
<dbReference type="InterPro" id="IPR041267">
    <property type="entry name" value="NLRP_HD2"/>
</dbReference>
<dbReference type="Pfam" id="PF17776">
    <property type="entry name" value="NLRC4_HD2"/>
    <property type="match status" value="2"/>
</dbReference>
<name>A0A3Q3MH14_9TELE</name>
<dbReference type="Pfam" id="PF14484">
    <property type="entry name" value="FISNA"/>
    <property type="match status" value="2"/>
</dbReference>
<evidence type="ECO:0000313" key="15">
    <source>
        <dbReference type="Ensembl" id="ENSMAMP00000022126.2"/>
    </source>
</evidence>
<dbReference type="Pfam" id="PF17779">
    <property type="entry name" value="WHD_NOD2"/>
    <property type="match status" value="2"/>
</dbReference>
<dbReference type="InterPro" id="IPR051261">
    <property type="entry name" value="NLR"/>
</dbReference>
<dbReference type="SMART" id="SM01289">
    <property type="entry name" value="PYRIN"/>
    <property type="match status" value="1"/>
</dbReference>
<keyword evidence="4" id="KW-0479">Metal-binding</keyword>
<evidence type="ECO:0000256" key="7">
    <source>
        <dbReference type="ARBA" id="ARBA00022771"/>
    </source>
</evidence>
<dbReference type="SMART" id="SM01288">
    <property type="entry name" value="FISNA"/>
    <property type="match status" value="2"/>
</dbReference>
<dbReference type="InterPro" id="IPR004020">
    <property type="entry name" value="DAPIN"/>
</dbReference>
<evidence type="ECO:0000256" key="10">
    <source>
        <dbReference type="PROSITE-ProRule" id="PRU00175"/>
    </source>
</evidence>
<reference evidence="15" key="1">
    <citation type="submission" date="2025-08" db="UniProtKB">
        <authorList>
            <consortium name="Ensembl"/>
        </authorList>
    </citation>
    <scope>IDENTIFICATION</scope>
</reference>
<keyword evidence="3" id="KW-0433">Leucine-rich repeat</keyword>
<dbReference type="FunFam" id="3.40.50.300:FF:001524">
    <property type="entry name" value="Si:dkey-126g1.7"/>
    <property type="match status" value="2"/>
</dbReference>
<feature type="compositionally biased region" description="Basic and acidic residues" evidence="11">
    <location>
        <begin position="896"/>
        <end position="905"/>
    </location>
</feature>
<dbReference type="GO" id="GO:0005524">
    <property type="term" value="F:ATP binding"/>
    <property type="evidence" value="ECO:0007669"/>
    <property type="project" value="UniProtKB-KW"/>
</dbReference>
<dbReference type="InParanoid" id="A0A3Q3MH14"/>
<dbReference type="PROSITE" id="PS50824">
    <property type="entry name" value="DAPIN"/>
    <property type="match status" value="1"/>
</dbReference>
<dbReference type="Gene3D" id="1.10.533.10">
    <property type="entry name" value="Death Domain, Fas"/>
    <property type="match status" value="1"/>
</dbReference>
<dbReference type="SMART" id="SM00368">
    <property type="entry name" value="LRR_RI"/>
    <property type="match status" value="3"/>
</dbReference>
<keyword evidence="9" id="KW-0067">ATP-binding</keyword>
<keyword evidence="2" id="KW-0963">Cytoplasm</keyword>
<dbReference type="GO" id="GO:0005737">
    <property type="term" value="C:cytoplasm"/>
    <property type="evidence" value="ECO:0007669"/>
    <property type="project" value="UniProtKB-SubCell"/>
</dbReference>
<keyword evidence="16" id="KW-1185">Reference proteome</keyword>
<dbReference type="PANTHER" id="PTHR24106">
    <property type="entry name" value="NACHT, LRR AND CARD DOMAINS-CONTAINING"/>
    <property type="match status" value="1"/>
</dbReference>
<dbReference type="InterPro" id="IPR027417">
    <property type="entry name" value="P-loop_NTPase"/>
</dbReference>
<dbReference type="Ensembl" id="ENSMAMT00000022690.2">
    <property type="protein sequence ID" value="ENSMAMP00000022126.2"/>
    <property type="gene ID" value="ENSMAMG00000025427.1"/>
</dbReference>
<evidence type="ECO:0000256" key="4">
    <source>
        <dbReference type="ARBA" id="ARBA00022723"/>
    </source>
</evidence>
<dbReference type="Pfam" id="PF05729">
    <property type="entry name" value="NACHT"/>
    <property type="match status" value="2"/>
</dbReference>
<evidence type="ECO:0000259" key="14">
    <source>
        <dbReference type="PROSITE" id="PS50837"/>
    </source>
</evidence>
<feature type="domain" description="RING-type" evidence="12">
    <location>
        <begin position="914"/>
        <end position="956"/>
    </location>
</feature>
<feature type="region of interest" description="Disordered" evidence="11">
    <location>
        <begin position="181"/>
        <end position="204"/>
    </location>
</feature>
<dbReference type="InterPro" id="IPR007111">
    <property type="entry name" value="NACHT_NTPase"/>
</dbReference>
<dbReference type="GeneTree" id="ENSGT01070000253760"/>
<evidence type="ECO:0000259" key="12">
    <source>
        <dbReference type="PROSITE" id="PS50089"/>
    </source>
</evidence>
<reference evidence="15" key="2">
    <citation type="submission" date="2025-09" db="UniProtKB">
        <authorList>
            <consortium name="Ensembl"/>
        </authorList>
    </citation>
    <scope>IDENTIFICATION</scope>
</reference>
<proteinExistence type="predicted"/>
<keyword evidence="7 10" id="KW-0863">Zinc-finger</keyword>
<comment type="subcellular location">
    <subcellularLocation>
        <location evidence="1">Cytoplasm</location>
    </subcellularLocation>
</comment>
<dbReference type="InterPro" id="IPR029495">
    <property type="entry name" value="NACHT-assoc"/>
</dbReference>
<evidence type="ECO:0000256" key="11">
    <source>
        <dbReference type="SAM" id="MobiDB-lite"/>
    </source>
</evidence>
<keyword evidence="5" id="KW-0677">Repeat</keyword>
<evidence type="ECO:0000256" key="5">
    <source>
        <dbReference type="ARBA" id="ARBA00022737"/>
    </source>
</evidence>
<accession>A0A3Q3MH14</accession>
<dbReference type="Gene3D" id="3.80.10.10">
    <property type="entry name" value="Ribonuclease Inhibitor"/>
    <property type="match status" value="1"/>
</dbReference>
<dbReference type="Gene3D" id="3.30.40.10">
    <property type="entry name" value="Zinc/RING finger domain, C3HC4 (zinc finger)"/>
    <property type="match status" value="1"/>
</dbReference>
<dbReference type="Proteomes" id="UP000261640">
    <property type="component" value="Unplaced"/>
</dbReference>
<protein>
    <submittedName>
        <fullName evidence="15">NLR family CARD domain-containing protein 3-like</fullName>
    </submittedName>
</protein>
<dbReference type="InterPro" id="IPR013083">
    <property type="entry name" value="Znf_RING/FYVE/PHD"/>
</dbReference>
<dbReference type="SUPFAM" id="SSF47986">
    <property type="entry name" value="DEATH domain"/>
    <property type="match status" value="1"/>
</dbReference>
<evidence type="ECO:0000256" key="1">
    <source>
        <dbReference type="ARBA" id="ARBA00004496"/>
    </source>
</evidence>
<dbReference type="PROSITE" id="PS50089">
    <property type="entry name" value="ZF_RING_2"/>
    <property type="match status" value="1"/>
</dbReference>
<dbReference type="InterPro" id="IPR001841">
    <property type="entry name" value="Znf_RING"/>
</dbReference>
<keyword evidence="6" id="KW-0547">Nucleotide-binding</keyword>
<feature type="region of interest" description="Disordered" evidence="11">
    <location>
        <begin position="75"/>
        <end position="105"/>
    </location>
</feature>
<dbReference type="PROSITE" id="PS51450">
    <property type="entry name" value="LRR"/>
    <property type="match status" value="1"/>
</dbReference>
<feature type="compositionally biased region" description="Basic and acidic residues" evidence="11">
    <location>
        <begin position="181"/>
        <end position="190"/>
    </location>
</feature>
<evidence type="ECO:0000256" key="6">
    <source>
        <dbReference type="ARBA" id="ARBA00022741"/>
    </source>
</evidence>
<dbReference type="CDD" id="cd08321">
    <property type="entry name" value="Pyrin_ASC-like"/>
    <property type="match status" value="1"/>
</dbReference>
<feature type="domain" description="Pyrin" evidence="13">
    <location>
        <begin position="6"/>
        <end position="82"/>
    </location>
</feature>
<evidence type="ECO:0000256" key="3">
    <source>
        <dbReference type="ARBA" id="ARBA00022614"/>
    </source>
</evidence>
<keyword evidence="8" id="KW-0862">Zinc</keyword>
<dbReference type="InterPro" id="IPR032675">
    <property type="entry name" value="LRR_dom_sf"/>
</dbReference>
<feature type="domain" description="NACHT" evidence="14">
    <location>
        <begin position="206"/>
        <end position="360"/>
    </location>
</feature>
<evidence type="ECO:0000259" key="13">
    <source>
        <dbReference type="PROSITE" id="PS50824"/>
    </source>
</evidence>
<dbReference type="Pfam" id="PF02758">
    <property type="entry name" value="PYRIN"/>
    <property type="match status" value="1"/>
</dbReference>
<dbReference type="Gene3D" id="3.40.50.300">
    <property type="entry name" value="P-loop containing nucleotide triphosphate hydrolases"/>
    <property type="match status" value="2"/>
</dbReference>
<dbReference type="InterPro" id="IPR017907">
    <property type="entry name" value="Znf_RING_CS"/>
</dbReference>
<evidence type="ECO:0000256" key="8">
    <source>
        <dbReference type="ARBA" id="ARBA00022833"/>
    </source>
</evidence>
<evidence type="ECO:0000313" key="16">
    <source>
        <dbReference type="Proteomes" id="UP000261640"/>
    </source>
</evidence>
<dbReference type="InterPro" id="IPR011029">
    <property type="entry name" value="DEATH-like_dom_sf"/>
</dbReference>
<evidence type="ECO:0000256" key="9">
    <source>
        <dbReference type="ARBA" id="ARBA00022840"/>
    </source>
</evidence>
<feature type="region of interest" description="Disordered" evidence="11">
    <location>
        <begin position="884"/>
        <end position="905"/>
    </location>
</feature>
<dbReference type="SUPFAM" id="SSF57850">
    <property type="entry name" value="RING/U-box"/>
    <property type="match status" value="1"/>
</dbReference>
<evidence type="ECO:0000256" key="2">
    <source>
        <dbReference type="ARBA" id="ARBA00022490"/>
    </source>
</evidence>
<sequence length="1563" mass="178136">MGPEDILDILEDLGEDEFKKFKWFLEQEGIRRSQLEGAGRHDTVSLMVQKYGLDGAVEETKKVLEKIPRKDLVQSLSDISSGPEGPLWSQTSEAHPPQDPSAAPHTKVVEVPVPEPQSITYYQEMLQSNLKDRFMCATQGWTENKDKQRLEEIYTELYITAGSSTHISKQHEVRQIEMAGKKTDTEKPVKPSDMFKPPPEQDRPIKTVLTNGIAGIGKTFLVHKFVLDWAEGRTNQDVDLLFPLTFRHLNPLKGDQFSLAELLHECIKETVGIKEEALNFIFQKLQSSGNTNYEKSKFKLLFILDGLDESRFQLDCSTNKTQRLKFKVTESTSVDELLTNLIRGKLLPSARLWITTRPAAVNQVHPDFVDIVTEVRGFTDQQREEYFRKRFTDEEGSNKVISHIKSSRSLHIMCHIPVFCWITATVLEGLLETREVKEPPKTLTEMYTEFLWFQIKQGEEKYGSEGSEKCLQDIKSLAKLSFQQLEEGNLVFYEKDLKKSGIDVRQASLYSGVFTEIFKEERGKKNKAMMFSFVHLSVQEFLAAVYMVHCYNGRKTQVLKKFLGKYNQQNSSKSFLEKIVEHFRNLPLDDFLLGAMKKSLDSKSGHLDLFVRFLYGLCLESNQRVLGGLLGQTKTSPETIQRAINNLKEMNRDDISPDRSINIFHCLMELNDHSVHQEIQEFLMSGNRSEKSLSAIQCSALAFMLQMSEEVLDELDLKKYKTSYGGRLRLIPAVRNCRKAKLSDCGLSETHCEVVASALKSNPSHLTELDLSYNNLQDPAVQQLCGGLQSPHCRLETLRLRSCRLSETSCGYLVSALKSNPSHLRHLDLRENDLKDPDVQQLCGDLIQSPDCSLQTLRCWYPRQRPGSPGSICLSMKNDCSKGDPPVFSPEPGPSDTKDRTRTQVSEEQRLSSCALCQDILKDPVSTSCGHWFCRRCITSYWDQSGSPGDCPCPQCGERPRTTDSGLQEVLDQHKTSLRTRCKRVTEGPDPTGNGTILSKIYTELYITEGLSEEVNTQHEVWQLETTSKMETPHDTPIKFHNIFKGSHDQQRPIRVVLTNGVAGVGKTFSVQKFSLDWAEGSENQEVSLLVLLSFRELNLIKDEQISLLRLLHVFHPTLQKVTAEQLAVCKVLFIFDGLDESRLSLDFNNRKVVSDVTQEALVNQLLTNLIQGNLLPSALVWITSRPAAASQIPPTRVDRLTEVRGFTDAQKDEYFRRRSKDEELSSRIISHIKASRSLHIMCQIPVFCWITATVLEHMLTTKQGGELPKTLTDLYSHFLLNPRQLTEADGEVLLKLGRLALEHLEEGNIMFYQEDLEQSGLDVPEALVYSGVCTEIFKRESVIFQKSVYCFVHLSVQEFLAAVYMVHCYYNRKTQVLKKFLGGKMYSHMEYKNGYFHVTVMSLERQKTLDDFLKIFMEKSLDSKSGHLDLFVRFLHGVCLESNQSVLGGLLGQTKTSPETIQRAINNLKEMNRDDISPDRSINVFHCLMELNDHSVHQEIQEFLMSGNRSEKSLSAIQCSALAYMLQMSEEVLDELDLNQYKTSYQGRWRLIPAVRNCRKFK</sequence>
<dbReference type="Pfam" id="PF15227">
    <property type="entry name" value="zf-C3HC4_4"/>
    <property type="match status" value="1"/>
</dbReference>
<dbReference type="Pfam" id="PF13516">
    <property type="entry name" value="LRR_6"/>
    <property type="match status" value="2"/>
</dbReference>
<dbReference type="PROSITE" id="PS50837">
    <property type="entry name" value="NACHT"/>
    <property type="match status" value="2"/>
</dbReference>
<dbReference type="GO" id="GO:0008270">
    <property type="term" value="F:zinc ion binding"/>
    <property type="evidence" value="ECO:0007669"/>
    <property type="project" value="UniProtKB-KW"/>
</dbReference>
<dbReference type="SMART" id="SM00184">
    <property type="entry name" value="RING"/>
    <property type="match status" value="1"/>
</dbReference>
<dbReference type="InterPro" id="IPR041075">
    <property type="entry name" value="NOD1/2_WH"/>
</dbReference>
<feature type="domain" description="NACHT" evidence="14">
    <location>
        <begin position="1055"/>
        <end position="1189"/>
    </location>
</feature>
<dbReference type="PROSITE" id="PS00518">
    <property type="entry name" value="ZF_RING_1"/>
    <property type="match status" value="1"/>
</dbReference>
<dbReference type="InterPro" id="IPR001611">
    <property type="entry name" value="Leu-rich_rpt"/>
</dbReference>